<organism evidence="8 9">
    <name type="scientific">Pelotomaculum thermopropionicum (strain DSM 13744 / JCM 10971 / SI)</name>
    <dbReference type="NCBI Taxonomy" id="370438"/>
    <lineage>
        <taxon>Bacteria</taxon>
        <taxon>Bacillati</taxon>
        <taxon>Bacillota</taxon>
        <taxon>Clostridia</taxon>
        <taxon>Eubacteriales</taxon>
        <taxon>Desulfotomaculaceae</taxon>
        <taxon>Pelotomaculum</taxon>
    </lineage>
</organism>
<dbReference type="InterPro" id="IPR052528">
    <property type="entry name" value="Sugar_transport-like"/>
</dbReference>
<dbReference type="eggNOG" id="COG2814">
    <property type="taxonomic scope" value="Bacteria"/>
</dbReference>
<dbReference type="InterPro" id="IPR036259">
    <property type="entry name" value="MFS_trans_sf"/>
</dbReference>
<sequence length="369" mass="39883">MKENEDGRRSRRWLIGLVNFLLNFATQSSITFIPLLGAQLGASDFQVGLVGSVYGAAFLASSLFSGWKSDSMGRLLFVRWGLFISSAAFAAQLLASSVLLLMILRGAVGFALGITVAANLAFAFESGADMGKFSSYGSLGWIFGALAAALVGDIYLLFKISFLVCLSAFFLSLFFEEAPSIKFSAPPNLWHVLRRDYRIYLAVFLRHLGATAVWVILPLYLSCLGMDKFWIGLLWGINFFVQFVVMRHLDGFSEYKVFAFGQLLSIFVFVAYAFVAGKPFLVIVQVLLGVAWSCLYVGALLIVLRSGEERGTAGGVFQSTLNLCNAVGPLLGGLIAQGFGYRGVMFFAAALGVLGMLVAVPAGQKESGC</sequence>
<feature type="transmembrane region" description="Helical" evidence="6">
    <location>
        <begin position="257"/>
        <end position="275"/>
    </location>
</feature>
<dbReference type="PROSITE" id="PS50850">
    <property type="entry name" value="MFS"/>
    <property type="match status" value="1"/>
</dbReference>
<dbReference type="InterPro" id="IPR020846">
    <property type="entry name" value="MFS_dom"/>
</dbReference>
<evidence type="ECO:0000259" key="7">
    <source>
        <dbReference type="PROSITE" id="PS50850"/>
    </source>
</evidence>
<feature type="transmembrane region" description="Helical" evidence="6">
    <location>
        <begin position="197"/>
        <end position="217"/>
    </location>
</feature>
<feature type="transmembrane region" description="Helical" evidence="6">
    <location>
        <begin position="345"/>
        <end position="363"/>
    </location>
</feature>
<feature type="transmembrane region" description="Helical" evidence="6">
    <location>
        <begin position="12"/>
        <end position="33"/>
    </location>
</feature>
<dbReference type="Pfam" id="PF07690">
    <property type="entry name" value="MFS_1"/>
    <property type="match status" value="1"/>
</dbReference>
<keyword evidence="3 6" id="KW-0812">Transmembrane</keyword>
<comment type="subcellular location">
    <subcellularLocation>
        <location evidence="1">Cell membrane</location>
        <topology evidence="1">Multi-pass membrane protein</topology>
    </subcellularLocation>
</comment>
<feature type="transmembrane region" description="Helical" evidence="6">
    <location>
        <begin position="157"/>
        <end position="176"/>
    </location>
</feature>
<dbReference type="HOGENOM" id="CLU_779893_0_0_9"/>
<dbReference type="EMBL" id="AP009389">
    <property type="protein sequence ID" value="BAF58809.1"/>
    <property type="molecule type" value="Genomic_DNA"/>
</dbReference>
<feature type="transmembrane region" description="Helical" evidence="6">
    <location>
        <begin position="229"/>
        <end position="245"/>
    </location>
</feature>
<evidence type="ECO:0000313" key="8">
    <source>
        <dbReference type="EMBL" id="BAF58809.1"/>
    </source>
</evidence>
<dbReference type="KEGG" id="pth:PTH_0628"/>
<keyword evidence="4 6" id="KW-1133">Transmembrane helix</keyword>
<dbReference type="Proteomes" id="UP000006556">
    <property type="component" value="Chromosome"/>
</dbReference>
<dbReference type="GO" id="GO:0022857">
    <property type="term" value="F:transmembrane transporter activity"/>
    <property type="evidence" value="ECO:0007669"/>
    <property type="project" value="InterPro"/>
</dbReference>
<keyword evidence="2" id="KW-0813">Transport</keyword>
<dbReference type="InterPro" id="IPR011701">
    <property type="entry name" value="MFS"/>
</dbReference>
<feature type="transmembrane region" description="Helical" evidence="6">
    <location>
        <begin position="101"/>
        <end position="121"/>
    </location>
</feature>
<dbReference type="SUPFAM" id="SSF103473">
    <property type="entry name" value="MFS general substrate transporter"/>
    <property type="match status" value="1"/>
</dbReference>
<keyword evidence="9" id="KW-1185">Reference proteome</keyword>
<dbReference type="PANTHER" id="PTHR23526:SF2">
    <property type="entry name" value="MAJOR FACILITATOR SUPERFAMILY (MFS) PROFILE DOMAIN-CONTAINING PROTEIN"/>
    <property type="match status" value="1"/>
</dbReference>
<keyword evidence="5 6" id="KW-0472">Membrane</keyword>
<evidence type="ECO:0000313" key="9">
    <source>
        <dbReference type="Proteomes" id="UP000006556"/>
    </source>
</evidence>
<feature type="transmembrane region" description="Helical" evidence="6">
    <location>
        <begin position="76"/>
        <end position="95"/>
    </location>
</feature>
<feature type="transmembrane region" description="Helical" evidence="6">
    <location>
        <begin position="281"/>
        <end position="304"/>
    </location>
</feature>
<evidence type="ECO:0000256" key="5">
    <source>
        <dbReference type="ARBA" id="ARBA00023136"/>
    </source>
</evidence>
<proteinExistence type="predicted"/>
<evidence type="ECO:0000256" key="1">
    <source>
        <dbReference type="ARBA" id="ARBA00004651"/>
    </source>
</evidence>
<dbReference type="STRING" id="370438.PTH_0628"/>
<reference evidence="9" key="1">
    <citation type="journal article" date="2008" name="Genome Res.">
        <title>The genome of Pelotomaculum thermopropionicum reveals niche-associated evolution in anaerobic microbiota.</title>
        <authorList>
            <person name="Kosaka T."/>
            <person name="Kato S."/>
            <person name="Shimoyama T."/>
            <person name="Ishii S."/>
            <person name="Abe T."/>
            <person name="Watanabe K."/>
        </authorList>
    </citation>
    <scope>NUCLEOTIDE SEQUENCE [LARGE SCALE GENOMIC DNA]</scope>
    <source>
        <strain evidence="9">DSM 13744 / JCM 10971 / SI</strain>
    </source>
</reference>
<evidence type="ECO:0000256" key="3">
    <source>
        <dbReference type="ARBA" id="ARBA00022692"/>
    </source>
</evidence>
<protein>
    <submittedName>
        <fullName evidence="8">Arabinose efflux permease</fullName>
    </submittedName>
</protein>
<dbReference type="Gene3D" id="1.20.1250.20">
    <property type="entry name" value="MFS general substrate transporter like domains"/>
    <property type="match status" value="2"/>
</dbReference>
<dbReference type="PANTHER" id="PTHR23526">
    <property type="entry name" value="INTEGRAL MEMBRANE TRANSPORT PROTEIN-RELATED"/>
    <property type="match status" value="1"/>
</dbReference>
<dbReference type="AlphaFoldDB" id="A5D4M5"/>
<feature type="transmembrane region" description="Helical" evidence="6">
    <location>
        <begin position="45"/>
        <end position="64"/>
    </location>
</feature>
<evidence type="ECO:0000256" key="2">
    <source>
        <dbReference type="ARBA" id="ARBA00022448"/>
    </source>
</evidence>
<evidence type="ECO:0000256" key="4">
    <source>
        <dbReference type="ARBA" id="ARBA00022989"/>
    </source>
</evidence>
<name>A5D4M5_PELTS</name>
<gene>
    <name evidence="8" type="primary">AraJ</name>
    <name evidence="8" type="ordered locus">PTH_0628</name>
</gene>
<dbReference type="GO" id="GO:0005886">
    <property type="term" value="C:plasma membrane"/>
    <property type="evidence" value="ECO:0007669"/>
    <property type="project" value="UniProtKB-SubCell"/>
</dbReference>
<feature type="transmembrane region" description="Helical" evidence="6">
    <location>
        <begin position="133"/>
        <end position="151"/>
    </location>
</feature>
<accession>A5D4M5</accession>
<evidence type="ECO:0000256" key="6">
    <source>
        <dbReference type="SAM" id="Phobius"/>
    </source>
</evidence>
<feature type="domain" description="Major facilitator superfamily (MFS) profile" evidence="7">
    <location>
        <begin position="145"/>
        <end position="369"/>
    </location>
</feature>